<keyword evidence="4 6" id="KW-1133">Transmembrane helix</keyword>
<reference evidence="8" key="1">
    <citation type="submission" date="2020-05" db="EMBL/GenBank/DDBJ databases">
        <authorList>
            <person name="Chiriac C."/>
            <person name="Salcher M."/>
            <person name="Ghai R."/>
            <person name="Kavagutti S V."/>
        </authorList>
    </citation>
    <scope>NUCLEOTIDE SEQUENCE</scope>
</reference>
<evidence type="ECO:0000256" key="2">
    <source>
        <dbReference type="ARBA" id="ARBA00022475"/>
    </source>
</evidence>
<dbReference type="InterPro" id="IPR018076">
    <property type="entry name" value="T2SS_GspF_dom"/>
</dbReference>
<dbReference type="GO" id="GO:0005886">
    <property type="term" value="C:plasma membrane"/>
    <property type="evidence" value="ECO:0007669"/>
    <property type="project" value="UniProtKB-SubCell"/>
</dbReference>
<keyword evidence="5 6" id="KW-0472">Membrane</keyword>
<feature type="domain" description="Type II secretion system protein GspF" evidence="7">
    <location>
        <begin position="51"/>
        <end position="175"/>
    </location>
</feature>
<protein>
    <submittedName>
        <fullName evidence="8">Unannotated protein</fullName>
    </submittedName>
</protein>
<sequence>MGLIFTLIGACGAVMILGMTISGPRHMKMPTIKLPQRKSKISAMVWPDVVDDLASAVRAGMSLPHAVCELAHSGPTEVQQVFTRVQETYLATGDFHLALAHIRQLGRSSIAEKFATALDIAYDVGGTDLGKVLRTLSAALRADINMRMEIRARQSWTINGARIAVAAPWLTALLLSARAQAAQAYTSAEGVRLLIGCAALSLVAYVVMMRLSRLPHEAGSSL</sequence>
<accession>A0A6J5ZN15</accession>
<evidence type="ECO:0000256" key="3">
    <source>
        <dbReference type="ARBA" id="ARBA00022692"/>
    </source>
</evidence>
<evidence type="ECO:0000313" key="8">
    <source>
        <dbReference type="EMBL" id="CAB4341960.1"/>
    </source>
</evidence>
<proteinExistence type="predicted"/>
<gene>
    <name evidence="8" type="ORF">UFOPK3770_01038</name>
</gene>
<evidence type="ECO:0000256" key="4">
    <source>
        <dbReference type="ARBA" id="ARBA00022989"/>
    </source>
</evidence>
<comment type="subcellular location">
    <subcellularLocation>
        <location evidence="1">Cell membrane</location>
        <topology evidence="1">Multi-pass membrane protein</topology>
    </subcellularLocation>
</comment>
<evidence type="ECO:0000259" key="7">
    <source>
        <dbReference type="Pfam" id="PF00482"/>
    </source>
</evidence>
<organism evidence="8">
    <name type="scientific">freshwater metagenome</name>
    <dbReference type="NCBI Taxonomy" id="449393"/>
    <lineage>
        <taxon>unclassified sequences</taxon>
        <taxon>metagenomes</taxon>
        <taxon>ecological metagenomes</taxon>
    </lineage>
</organism>
<dbReference type="AlphaFoldDB" id="A0A6J5ZN15"/>
<dbReference type="EMBL" id="CAESAJ010000128">
    <property type="protein sequence ID" value="CAB4341960.1"/>
    <property type="molecule type" value="Genomic_DNA"/>
</dbReference>
<evidence type="ECO:0000256" key="6">
    <source>
        <dbReference type="SAM" id="Phobius"/>
    </source>
</evidence>
<dbReference type="Pfam" id="PF00482">
    <property type="entry name" value="T2SSF"/>
    <property type="match status" value="1"/>
</dbReference>
<keyword evidence="3 6" id="KW-0812">Transmembrane</keyword>
<feature type="transmembrane region" description="Helical" evidence="6">
    <location>
        <begin position="6"/>
        <end position="23"/>
    </location>
</feature>
<keyword evidence="2" id="KW-1003">Cell membrane</keyword>
<evidence type="ECO:0000256" key="5">
    <source>
        <dbReference type="ARBA" id="ARBA00023136"/>
    </source>
</evidence>
<evidence type="ECO:0000256" key="1">
    <source>
        <dbReference type="ARBA" id="ARBA00004651"/>
    </source>
</evidence>
<feature type="transmembrane region" description="Helical" evidence="6">
    <location>
        <begin position="191"/>
        <end position="208"/>
    </location>
</feature>
<feature type="transmembrane region" description="Helical" evidence="6">
    <location>
        <begin position="156"/>
        <end position="179"/>
    </location>
</feature>
<name>A0A6J5ZN15_9ZZZZ</name>